<dbReference type="Proteomes" id="UP001595711">
    <property type="component" value="Unassembled WGS sequence"/>
</dbReference>
<feature type="signal peptide" evidence="1">
    <location>
        <begin position="1"/>
        <end position="27"/>
    </location>
</feature>
<accession>A0ABV7VB92</accession>
<sequence length="141" mass="14810">MRASLSAFLPALLTVLLFLATSAVAPAQTAPATPSADSSMPAGLAPPPKFLAKDLLTGCQAADGSVQQRGCLRYLQGAAAMYNLIAADGKDPGWFCTPRDAPAEMLRQQFVSWAQDNADQMGLEAIQALRLALADAFPCQE</sequence>
<comment type="caution">
    <text evidence="3">The sequence shown here is derived from an EMBL/GenBank/DDBJ whole genome shotgun (WGS) entry which is preliminary data.</text>
</comment>
<feature type="chain" id="PRO_5047067108" evidence="1">
    <location>
        <begin position="28"/>
        <end position="141"/>
    </location>
</feature>
<keyword evidence="1" id="KW-0732">Signal</keyword>
<feature type="domain" description="Rap1a immunity protein" evidence="2">
    <location>
        <begin position="53"/>
        <end position="139"/>
    </location>
</feature>
<evidence type="ECO:0000256" key="1">
    <source>
        <dbReference type="SAM" id="SignalP"/>
    </source>
</evidence>
<protein>
    <submittedName>
        <fullName evidence="3">Rap1a/Tai family immunity protein</fullName>
    </submittedName>
</protein>
<evidence type="ECO:0000313" key="4">
    <source>
        <dbReference type="Proteomes" id="UP001595711"/>
    </source>
</evidence>
<gene>
    <name evidence="3" type="ORF">ACFOOQ_04260</name>
</gene>
<dbReference type="EMBL" id="JBHRYJ010000001">
    <property type="protein sequence ID" value="MFC3674744.1"/>
    <property type="molecule type" value="Genomic_DNA"/>
</dbReference>
<dbReference type="RefSeq" id="WP_379722157.1">
    <property type="nucleotide sequence ID" value="NZ_JBHRYJ010000001.1"/>
</dbReference>
<dbReference type="Pfam" id="PF18602">
    <property type="entry name" value="Rap1a"/>
    <property type="match status" value="1"/>
</dbReference>
<evidence type="ECO:0000313" key="3">
    <source>
        <dbReference type="EMBL" id="MFC3674744.1"/>
    </source>
</evidence>
<organism evidence="3 4">
    <name type="scientific">Ferrovibrio xuzhouensis</name>
    <dbReference type="NCBI Taxonomy" id="1576914"/>
    <lineage>
        <taxon>Bacteria</taxon>
        <taxon>Pseudomonadati</taxon>
        <taxon>Pseudomonadota</taxon>
        <taxon>Alphaproteobacteria</taxon>
        <taxon>Rhodospirillales</taxon>
        <taxon>Rhodospirillaceae</taxon>
        <taxon>Ferrovibrio</taxon>
    </lineage>
</organism>
<proteinExistence type="predicted"/>
<name>A0ABV7VB92_9PROT</name>
<dbReference type="InterPro" id="IPR041238">
    <property type="entry name" value="Rap1a"/>
</dbReference>
<evidence type="ECO:0000259" key="2">
    <source>
        <dbReference type="Pfam" id="PF18602"/>
    </source>
</evidence>
<keyword evidence="4" id="KW-1185">Reference proteome</keyword>
<reference evidence="4" key="1">
    <citation type="journal article" date="2019" name="Int. J. Syst. Evol. Microbiol.">
        <title>The Global Catalogue of Microorganisms (GCM) 10K type strain sequencing project: providing services to taxonomists for standard genome sequencing and annotation.</title>
        <authorList>
            <consortium name="The Broad Institute Genomics Platform"/>
            <consortium name="The Broad Institute Genome Sequencing Center for Infectious Disease"/>
            <person name="Wu L."/>
            <person name="Ma J."/>
        </authorList>
    </citation>
    <scope>NUCLEOTIDE SEQUENCE [LARGE SCALE GENOMIC DNA]</scope>
    <source>
        <strain evidence="4">KCTC 42182</strain>
    </source>
</reference>